<protein>
    <submittedName>
        <fullName evidence="12">R3H domain-containing protein</fullName>
    </submittedName>
</protein>
<evidence type="ECO:0000313" key="12">
    <source>
        <dbReference type="WBParaSite" id="Hba_17795"/>
    </source>
</evidence>
<keyword evidence="6" id="KW-0862">Zinc</keyword>
<reference evidence="12" key="1">
    <citation type="submission" date="2016-11" db="UniProtKB">
        <authorList>
            <consortium name="WormBaseParasite"/>
        </authorList>
    </citation>
    <scope>IDENTIFICATION</scope>
</reference>
<comment type="similarity">
    <text evidence="2">Belongs to the NFX1 family.</text>
</comment>
<evidence type="ECO:0000256" key="5">
    <source>
        <dbReference type="ARBA" id="ARBA00022771"/>
    </source>
</evidence>
<dbReference type="PANTHER" id="PTHR12360:SF12">
    <property type="entry name" value="TRANSCRIPTIONAL REPRESSOR NF-X1"/>
    <property type="match status" value="1"/>
</dbReference>
<dbReference type="InterPro" id="IPR036867">
    <property type="entry name" value="R3H_dom_sf"/>
</dbReference>
<dbReference type="AlphaFoldDB" id="A0A1I7XJW4"/>
<keyword evidence="9" id="KW-0539">Nucleus</keyword>
<evidence type="ECO:0000256" key="9">
    <source>
        <dbReference type="ARBA" id="ARBA00023242"/>
    </source>
</evidence>
<dbReference type="CDD" id="cd06008">
    <property type="entry name" value="NF-X1-zinc-finger"/>
    <property type="match status" value="1"/>
</dbReference>
<comment type="subcellular location">
    <subcellularLocation>
        <location evidence="1">Nucleus</location>
    </subcellularLocation>
</comment>
<dbReference type="Gene3D" id="3.30.1370.50">
    <property type="entry name" value="R3H-like domain"/>
    <property type="match status" value="1"/>
</dbReference>
<dbReference type="WBParaSite" id="Hba_17795">
    <property type="protein sequence ID" value="Hba_17795"/>
    <property type="gene ID" value="Hba_17795"/>
</dbReference>
<dbReference type="Proteomes" id="UP000095283">
    <property type="component" value="Unplaced"/>
</dbReference>
<evidence type="ECO:0000256" key="3">
    <source>
        <dbReference type="ARBA" id="ARBA00022723"/>
    </source>
</evidence>
<dbReference type="InterPro" id="IPR001374">
    <property type="entry name" value="R3H_dom"/>
</dbReference>
<dbReference type="GO" id="GO:0005634">
    <property type="term" value="C:nucleus"/>
    <property type="evidence" value="ECO:0007669"/>
    <property type="project" value="UniProtKB-SubCell"/>
</dbReference>
<dbReference type="PANTHER" id="PTHR12360">
    <property type="entry name" value="NUCLEAR TRANSCRIPTION FACTOR, X-BOX BINDING 1 NFX1"/>
    <property type="match status" value="1"/>
</dbReference>
<name>A0A1I7XJW4_HETBA</name>
<dbReference type="GO" id="GO:0000122">
    <property type="term" value="P:negative regulation of transcription by RNA polymerase II"/>
    <property type="evidence" value="ECO:0007669"/>
    <property type="project" value="TreeGrafter"/>
</dbReference>
<dbReference type="InterPro" id="IPR034078">
    <property type="entry name" value="NFX1_fam"/>
</dbReference>
<proteinExistence type="inferred from homology"/>
<dbReference type="SMART" id="SM00393">
    <property type="entry name" value="R3H"/>
    <property type="match status" value="1"/>
</dbReference>
<organism evidence="11 12">
    <name type="scientific">Heterorhabditis bacteriophora</name>
    <name type="common">Entomopathogenic nematode worm</name>
    <dbReference type="NCBI Taxonomy" id="37862"/>
    <lineage>
        <taxon>Eukaryota</taxon>
        <taxon>Metazoa</taxon>
        <taxon>Ecdysozoa</taxon>
        <taxon>Nematoda</taxon>
        <taxon>Chromadorea</taxon>
        <taxon>Rhabditida</taxon>
        <taxon>Rhabditina</taxon>
        <taxon>Rhabditomorpha</taxon>
        <taxon>Strongyloidea</taxon>
        <taxon>Heterorhabditidae</taxon>
        <taxon>Heterorhabditis</taxon>
    </lineage>
</organism>
<dbReference type="SMART" id="SM00438">
    <property type="entry name" value="ZnF_NFX"/>
    <property type="match status" value="4"/>
</dbReference>
<dbReference type="InterPro" id="IPR000967">
    <property type="entry name" value="Znf_NFX1"/>
</dbReference>
<evidence type="ECO:0000256" key="2">
    <source>
        <dbReference type="ARBA" id="ARBA00007269"/>
    </source>
</evidence>
<keyword evidence="5" id="KW-0863">Zinc-finger</keyword>
<dbReference type="Pfam" id="PF01424">
    <property type="entry name" value="R3H"/>
    <property type="match status" value="1"/>
</dbReference>
<evidence type="ECO:0000256" key="1">
    <source>
        <dbReference type="ARBA" id="ARBA00004123"/>
    </source>
</evidence>
<sequence length="465" mass="52253">MRPPPIPCGSSLPECDEPCARPHSCTHPVNHNCHGELSCPPCTFLVDRHCYGMHEVRKNIPCHIDSVSCGRTCDKQLYCGVHKCIRKCHSGECLTEGDKCTRPCPVVRSLCEHPCALPCHSKDKCPESVCKYLVDITCECGRRKSQMKCFEFKKMMAKLMAVKTEDAVESGQLGNISGVTANKLIILFLSLSCDDDCKRAARNRKLAKALNIVTNEDGDTENELTITFSEYLKTEFKSFPQFVIDVEKVFLNLLENISELTNLSCSTVHNFRPMPMERRRFIHEYASYFNIETVSVDEAPKRSVIATVKRGISKAPLILLTSLHKYPGALSTPGPVTLRSNINEEIKHRAAVEISLEEGITMKPLKSDRWVHKRVAPQLKTVEPLKQSNVFDVLGSDNEESVIESGPTHTATTNNGWWSDEETFVDQNEGDRCTERYLLHIEGRKTDTISCLDVYNKQQNGSESP</sequence>
<keyword evidence="8" id="KW-0804">Transcription</keyword>
<keyword evidence="4" id="KW-0677">Repeat</keyword>
<feature type="domain" description="R3H" evidence="10">
    <location>
        <begin position="247"/>
        <end position="310"/>
    </location>
</feature>
<keyword evidence="11" id="KW-1185">Reference proteome</keyword>
<evidence type="ECO:0000256" key="7">
    <source>
        <dbReference type="ARBA" id="ARBA00023015"/>
    </source>
</evidence>
<dbReference type="GO" id="GO:0008270">
    <property type="term" value="F:zinc ion binding"/>
    <property type="evidence" value="ECO:0007669"/>
    <property type="project" value="UniProtKB-KW"/>
</dbReference>
<evidence type="ECO:0000313" key="11">
    <source>
        <dbReference type="Proteomes" id="UP000095283"/>
    </source>
</evidence>
<dbReference type="GO" id="GO:0000981">
    <property type="term" value="F:DNA-binding transcription factor activity, RNA polymerase II-specific"/>
    <property type="evidence" value="ECO:0007669"/>
    <property type="project" value="TreeGrafter"/>
</dbReference>
<dbReference type="GO" id="GO:0000977">
    <property type="term" value="F:RNA polymerase II transcription regulatory region sequence-specific DNA binding"/>
    <property type="evidence" value="ECO:0007669"/>
    <property type="project" value="TreeGrafter"/>
</dbReference>
<evidence type="ECO:0000256" key="8">
    <source>
        <dbReference type="ARBA" id="ARBA00023163"/>
    </source>
</evidence>
<dbReference type="SUPFAM" id="SSF82708">
    <property type="entry name" value="R3H domain"/>
    <property type="match status" value="1"/>
</dbReference>
<accession>A0A1I7XJW4</accession>
<evidence type="ECO:0000256" key="6">
    <source>
        <dbReference type="ARBA" id="ARBA00022833"/>
    </source>
</evidence>
<keyword evidence="3" id="KW-0479">Metal-binding</keyword>
<evidence type="ECO:0000256" key="4">
    <source>
        <dbReference type="ARBA" id="ARBA00022737"/>
    </source>
</evidence>
<keyword evidence="7" id="KW-0805">Transcription regulation</keyword>
<dbReference type="PROSITE" id="PS51061">
    <property type="entry name" value="R3H"/>
    <property type="match status" value="1"/>
</dbReference>
<evidence type="ECO:0000259" key="10">
    <source>
        <dbReference type="PROSITE" id="PS51061"/>
    </source>
</evidence>